<dbReference type="OrthoDB" id="2163284at2759"/>
<name>A0A8H3EV68_9LECA</name>
<dbReference type="Proteomes" id="UP000664521">
    <property type="component" value="Unassembled WGS sequence"/>
</dbReference>
<feature type="coiled-coil region" evidence="1">
    <location>
        <begin position="114"/>
        <end position="141"/>
    </location>
</feature>
<organism evidence="3 4">
    <name type="scientific">Heterodermia speciosa</name>
    <dbReference type="NCBI Taxonomy" id="116794"/>
    <lineage>
        <taxon>Eukaryota</taxon>
        <taxon>Fungi</taxon>
        <taxon>Dikarya</taxon>
        <taxon>Ascomycota</taxon>
        <taxon>Pezizomycotina</taxon>
        <taxon>Lecanoromycetes</taxon>
        <taxon>OSLEUM clade</taxon>
        <taxon>Lecanoromycetidae</taxon>
        <taxon>Caliciales</taxon>
        <taxon>Physciaceae</taxon>
        <taxon>Heterodermia</taxon>
    </lineage>
</organism>
<keyword evidence="4" id="KW-1185">Reference proteome</keyword>
<accession>A0A8H3EV68</accession>
<dbReference type="Gene3D" id="1.20.5.170">
    <property type="match status" value="1"/>
</dbReference>
<dbReference type="InterPro" id="IPR019357">
    <property type="entry name" value="SCOC"/>
</dbReference>
<evidence type="ECO:0000256" key="1">
    <source>
        <dbReference type="SAM" id="Coils"/>
    </source>
</evidence>
<dbReference type="AlphaFoldDB" id="A0A8H3EV68"/>
<feature type="region of interest" description="Disordered" evidence="2">
    <location>
        <begin position="1"/>
        <end position="106"/>
    </location>
</feature>
<feature type="compositionally biased region" description="Basic and acidic residues" evidence="2">
    <location>
        <begin position="1"/>
        <end position="10"/>
    </location>
</feature>
<evidence type="ECO:0000313" key="3">
    <source>
        <dbReference type="EMBL" id="CAF9913234.1"/>
    </source>
</evidence>
<evidence type="ECO:0000313" key="4">
    <source>
        <dbReference type="Proteomes" id="UP000664521"/>
    </source>
</evidence>
<keyword evidence="1" id="KW-0175">Coiled coil</keyword>
<gene>
    <name evidence="3" type="ORF">HETSPECPRED_001366</name>
</gene>
<protein>
    <recommendedName>
        <fullName evidence="5">BZIP transcription factor</fullName>
    </recommendedName>
</protein>
<evidence type="ECO:0000256" key="2">
    <source>
        <dbReference type="SAM" id="MobiDB-lite"/>
    </source>
</evidence>
<reference evidence="3" key="1">
    <citation type="submission" date="2021-03" db="EMBL/GenBank/DDBJ databases">
        <authorList>
            <person name="Tagirdzhanova G."/>
        </authorList>
    </citation>
    <scope>NUCLEOTIDE SEQUENCE</scope>
</reference>
<evidence type="ECO:0008006" key="5">
    <source>
        <dbReference type="Google" id="ProtNLM"/>
    </source>
</evidence>
<dbReference type="EMBL" id="CAJPDS010000012">
    <property type="protein sequence ID" value="CAF9913234.1"/>
    <property type="molecule type" value="Genomic_DNA"/>
</dbReference>
<dbReference type="Pfam" id="PF10224">
    <property type="entry name" value="DUF2205"/>
    <property type="match status" value="1"/>
</dbReference>
<proteinExistence type="predicted"/>
<sequence>MATPKPEEARPITPTANVLKETVSPVTPEKTTEPEASSKDDDPERLSRPRSISRKSSGPLVVARSEPDVKTHTEYPPDDARGMSPRRSSAECEEMTMRTRASIRQKADTLQSGLDAITARIESVRAEYEQLEKNNLALQDYIGGLTRSMSSTTLQSSKVKK</sequence>
<feature type="compositionally biased region" description="Basic and acidic residues" evidence="2">
    <location>
        <begin position="30"/>
        <end position="47"/>
    </location>
</feature>
<comment type="caution">
    <text evidence="3">The sequence shown here is derived from an EMBL/GenBank/DDBJ whole genome shotgun (WGS) entry which is preliminary data.</text>
</comment>
<feature type="compositionally biased region" description="Basic and acidic residues" evidence="2">
    <location>
        <begin position="65"/>
        <end position="81"/>
    </location>
</feature>